<proteinExistence type="predicted"/>
<evidence type="ECO:0000313" key="1">
    <source>
        <dbReference type="EMBL" id="GGQ93904.1"/>
    </source>
</evidence>
<keyword evidence="2" id="KW-1185">Reference proteome</keyword>
<protein>
    <submittedName>
        <fullName evidence="1">Uncharacterized protein</fullName>
    </submittedName>
</protein>
<dbReference type="AlphaFoldDB" id="A0A918BXH5"/>
<gene>
    <name evidence="1" type="ORF">GCM10010251_05870</name>
</gene>
<sequence>MGNTRAWPVLHTTDLNEAWNLATALLKIASWYRPDACYLNAWANTDDELRRLTETHPTASVTPYGRDGATLPASLDLAADDSERSRENLRAWADITSCHILWHDLKWPPVPELGLEYEEYKYAELEIACHSHDIHCEEWTPDHTVFVHARPGHDERAAWLARQVGAEVVGPPEFGW</sequence>
<evidence type="ECO:0000313" key="2">
    <source>
        <dbReference type="Proteomes" id="UP000658320"/>
    </source>
</evidence>
<dbReference type="Proteomes" id="UP000658320">
    <property type="component" value="Unassembled WGS sequence"/>
</dbReference>
<comment type="caution">
    <text evidence="1">The sequence shown here is derived from an EMBL/GenBank/DDBJ whole genome shotgun (WGS) entry which is preliminary data.</text>
</comment>
<accession>A0A918BXH5</accession>
<organism evidence="1 2">
    <name type="scientific">Streptomyces aurantiogriseus</name>
    <dbReference type="NCBI Taxonomy" id="66870"/>
    <lineage>
        <taxon>Bacteria</taxon>
        <taxon>Bacillati</taxon>
        <taxon>Actinomycetota</taxon>
        <taxon>Actinomycetes</taxon>
        <taxon>Kitasatosporales</taxon>
        <taxon>Streptomycetaceae</taxon>
        <taxon>Streptomyces</taxon>
    </lineage>
</organism>
<name>A0A918BXH5_9ACTN</name>
<dbReference type="RefSeq" id="WP_189931798.1">
    <property type="nucleotide sequence ID" value="NZ_BMSX01000001.1"/>
</dbReference>
<reference evidence="1" key="2">
    <citation type="submission" date="2020-09" db="EMBL/GenBank/DDBJ databases">
        <authorList>
            <person name="Sun Q."/>
            <person name="Ohkuma M."/>
        </authorList>
    </citation>
    <scope>NUCLEOTIDE SEQUENCE</scope>
    <source>
        <strain evidence="1">JCM 4346</strain>
    </source>
</reference>
<reference evidence="1" key="1">
    <citation type="journal article" date="2014" name="Int. J. Syst. Evol. Microbiol.">
        <title>Complete genome sequence of Corynebacterium casei LMG S-19264T (=DSM 44701T), isolated from a smear-ripened cheese.</title>
        <authorList>
            <consortium name="US DOE Joint Genome Institute (JGI-PGF)"/>
            <person name="Walter F."/>
            <person name="Albersmeier A."/>
            <person name="Kalinowski J."/>
            <person name="Ruckert C."/>
        </authorList>
    </citation>
    <scope>NUCLEOTIDE SEQUENCE</scope>
    <source>
        <strain evidence="1">JCM 4346</strain>
    </source>
</reference>
<dbReference type="EMBL" id="BMSX01000001">
    <property type="protein sequence ID" value="GGQ93904.1"/>
    <property type="molecule type" value="Genomic_DNA"/>
</dbReference>